<reference evidence="1" key="1">
    <citation type="submission" date="2023-03" db="EMBL/GenBank/DDBJ databases">
        <title>Massive genome expansion in bonnet fungi (Mycena s.s.) driven by repeated elements and novel gene families across ecological guilds.</title>
        <authorList>
            <consortium name="Lawrence Berkeley National Laboratory"/>
            <person name="Harder C.B."/>
            <person name="Miyauchi S."/>
            <person name="Viragh M."/>
            <person name="Kuo A."/>
            <person name="Thoen E."/>
            <person name="Andreopoulos B."/>
            <person name="Lu D."/>
            <person name="Skrede I."/>
            <person name="Drula E."/>
            <person name="Henrissat B."/>
            <person name="Morin E."/>
            <person name="Kohler A."/>
            <person name="Barry K."/>
            <person name="LaButti K."/>
            <person name="Morin E."/>
            <person name="Salamov A."/>
            <person name="Lipzen A."/>
            <person name="Mereny Z."/>
            <person name="Hegedus B."/>
            <person name="Baldrian P."/>
            <person name="Stursova M."/>
            <person name="Weitz H."/>
            <person name="Taylor A."/>
            <person name="Grigoriev I.V."/>
            <person name="Nagy L.G."/>
            <person name="Martin F."/>
            <person name="Kauserud H."/>
        </authorList>
    </citation>
    <scope>NUCLEOTIDE SEQUENCE</scope>
    <source>
        <strain evidence="1">CBHHK182m</strain>
    </source>
</reference>
<evidence type="ECO:0000313" key="2">
    <source>
        <dbReference type="Proteomes" id="UP001215598"/>
    </source>
</evidence>
<accession>A0AAD7NTK5</accession>
<organism evidence="1 2">
    <name type="scientific">Mycena metata</name>
    <dbReference type="NCBI Taxonomy" id="1033252"/>
    <lineage>
        <taxon>Eukaryota</taxon>
        <taxon>Fungi</taxon>
        <taxon>Dikarya</taxon>
        <taxon>Basidiomycota</taxon>
        <taxon>Agaricomycotina</taxon>
        <taxon>Agaricomycetes</taxon>
        <taxon>Agaricomycetidae</taxon>
        <taxon>Agaricales</taxon>
        <taxon>Marasmiineae</taxon>
        <taxon>Mycenaceae</taxon>
        <taxon>Mycena</taxon>
    </lineage>
</organism>
<name>A0AAD7NTK5_9AGAR</name>
<proteinExistence type="predicted"/>
<keyword evidence="2" id="KW-1185">Reference proteome</keyword>
<evidence type="ECO:0008006" key="3">
    <source>
        <dbReference type="Google" id="ProtNLM"/>
    </source>
</evidence>
<sequence>MATKRRRAESWDDSPTSPVRSDIWFEDGNIIVQAEDTQFRVYKGPLCKSSEVLKTAVDNMGDSKGVDGCPLLFLSDSPTDLGHVFRALFDPWSNPDSVPLPFEVVAAFLRLGRKYDMKPMYSRALARVTSVFPTSVEEFTACVPTKLFVFADPPNAQRLEIVVDTILLARELTLPSLLPSALWYASVNLEAFANRRATSLSEIDRQGIILGGNGARSAYAEYLFDWLDESAVPSPNCIAPKSCCARKMKYSLKLWRPPGSKVRLSWHASAEKGLCTPCITLGKKHHSEGRKRFWKELPSFFNLPSWDELLALAVE</sequence>
<protein>
    <recommendedName>
        <fullName evidence="3">BTB domain-containing protein</fullName>
    </recommendedName>
</protein>
<dbReference type="EMBL" id="JARKIB010000012">
    <property type="protein sequence ID" value="KAJ7773971.1"/>
    <property type="molecule type" value="Genomic_DNA"/>
</dbReference>
<dbReference type="AlphaFoldDB" id="A0AAD7NTK5"/>
<comment type="caution">
    <text evidence="1">The sequence shown here is derived from an EMBL/GenBank/DDBJ whole genome shotgun (WGS) entry which is preliminary data.</text>
</comment>
<dbReference type="Proteomes" id="UP001215598">
    <property type="component" value="Unassembled WGS sequence"/>
</dbReference>
<evidence type="ECO:0000313" key="1">
    <source>
        <dbReference type="EMBL" id="KAJ7773971.1"/>
    </source>
</evidence>
<gene>
    <name evidence="1" type="ORF">B0H16DRAFT_1510574</name>
</gene>